<gene>
    <name evidence="1" type="ORF">SAMN05421783_1109</name>
</gene>
<dbReference type="EMBL" id="FNNZ01000010">
    <property type="protein sequence ID" value="SDW87679.1"/>
    <property type="molecule type" value="Genomic_DNA"/>
</dbReference>
<dbReference type="STRING" id="1058.SAMN05421783_1109"/>
<proteinExistence type="predicted"/>
<dbReference type="Proteomes" id="UP000198816">
    <property type="component" value="Unassembled WGS sequence"/>
</dbReference>
<sequence length="148" mass="16379">MKGDQVPDADHVARYCGGASIHEDGRVDGSVFRLRKFDGKPEPYLSVNWLEYLEPSDRSKQLDALRTAFQQKPSFKVRSSARFAVHNVGALRGYVRTNSPDQCELSVLHEPDLDDDSHCGVYGLPMDDDLVADLIADIVQATYPAKAG</sequence>
<evidence type="ECO:0000313" key="2">
    <source>
        <dbReference type="Proteomes" id="UP000198816"/>
    </source>
</evidence>
<dbReference type="RefSeq" id="WP_093031946.1">
    <property type="nucleotide sequence ID" value="NZ_FNNZ01000010.1"/>
</dbReference>
<accession>A0A1H2X5Y0</accession>
<reference evidence="2" key="1">
    <citation type="submission" date="2016-10" db="EMBL/GenBank/DDBJ databases">
        <authorList>
            <person name="Varghese N."/>
            <person name="Submissions S."/>
        </authorList>
    </citation>
    <scope>NUCLEOTIDE SEQUENCE [LARGE SCALE GENOMIC DNA]</scope>
    <source>
        <strain evidence="2">DSM 217</strain>
    </source>
</reference>
<keyword evidence="2" id="KW-1185">Reference proteome</keyword>
<organism evidence="1 2">
    <name type="scientific">Thiocapsa roseopersicina</name>
    <dbReference type="NCBI Taxonomy" id="1058"/>
    <lineage>
        <taxon>Bacteria</taxon>
        <taxon>Pseudomonadati</taxon>
        <taxon>Pseudomonadota</taxon>
        <taxon>Gammaproteobacteria</taxon>
        <taxon>Chromatiales</taxon>
        <taxon>Chromatiaceae</taxon>
        <taxon>Thiocapsa</taxon>
    </lineage>
</organism>
<dbReference type="OrthoDB" id="6975335at2"/>
<dbReference type="AlphaFoldDB" id="A0A1H2X5Y0"/>
<name>A0A1H2X5Y0_THIRO</name>
<protein>
    <submittedName>
        <fullName evidence="1">Uncharacterized protein</fullName>
    </submittedName>
</protein>
<evidence type="ECO:0000313" key="1">
    <source>
        <dbReference type="EMBL" id="SDW87679.1"/>
    </source>
</evidence>